<dbReference type="Gene3D" id="1.20.5.170">
    <property type="match status" value="1"/>
</dbReference>
<dbReference type="GO" id="GO:0043005">
    <property type="term" value="C:neuron projection"/>
    <property type="evidence" value="ECO:0007669"/>
    <property type="project" value="TreeGrafter"/>
</dbReference>
<feature type="domain" description="COS" evidence="2">
    <location>
        <begin position="74"/>
        <end position="133"/>
    </location>
</feature>
<dbReference type="Proteomes" id="UP000285301">
    <property type="component" value="Unassembled WGS sequence"/>
</dbReference>
<dbReference type="PROSITE" id="PS51262">
    <property type="entry name" value="COS"/>
    <property type="match status" value="1"/>
</dbReference>
<evidence type="ECO:0000313" key="4">
    <source>
        <dbReference type="Proteomes" id="UP000285301"/>
    </source>
</evidence>
<reference evidence="3 4" key="1">
    <citation type="journal article" date="2018" name="Gigascience">
        <title>Genomes of trombidid mites reveal novel predicted allergens and laterally-transferred genes associated with secondary metabolism.</title>
        <authorList>
            <person name="Dong X."/>
            <person name="Chaisiri K."/>
            <person name="Xia D."/>
            <person name="Armstrong S.D."/>
            <person name="Fang Y."/>
            <person name="Donnelly M.J."/>
            <person name="Kadowaki T."/>
            <person name="McGarry J.W."/>
            <person name="Darby A.C."/>
            <person name="Makepeace B.L."/>
        </authorList>
    </citation>
    <scope>NUCLEOTIDE SEQUENCE [LARGE SCALE GENOMIC DNA]</scope>
    <source>
        <strain evidence="3">UoL-WK</strain>
    </source>
</reference>
<organism evidence="3 4">
    <name type="scientific">Dinothrombium tinctorium</name>
    <dbReference type="NCBI Taxonomy" id="1965070"/>
    <lineage>
        <taxon>Eukaryota</taxon>
        <taxon>Metazoa</taxon>
        <taxon>Ecdysozoa</taxon>
        <taxon>Arthropoda</taxon>
        <taxon>Chelicerata</taxon>
        <taxon>Arachnida</taxon>
        <taxon>Acari</taxon>
        <taxon>Acariformes</taxon>
        <taxon>Trombidiformes</taxon>
        <taxon>Prostigmata</taxon>
        <taxon>Anystina</taxon>
        <taxon>Parasitengona</taxon>
        <taxon>Trombidioidea</taxon>
        <taxon>Trombidiidae</taxon>
        <taxon>Dinothrombium</taxon>
    </lineage>
</organism>
<dbReference type="GO" id="GO:0007411">
    <property type="term" value="P:axon guidance"/>
    <property type="evidence" value="ECO:0007669"/>
    <property type="project" value="TreeGrafter"/>
</dbReference>
<evidence type="ECO:0000259" key="2">
    <source>
        <dbReference type="PROSITE" id="PS51262"/>
    </source>
</evidence>
<gene>
    <name evidence="3" type="ORF">B4U79_13712</name>
</gene>
<proteinExistence type="predicted"/>
<comment type="caution">
    <text evidence="3">The sequence shown here is derived from an EMBL/GenBank/DDBJ whole genome shotgun (WGS) entry which is preliminary data.</text>
</comment>
<protein>
    <submittedName>
        <fullName evidence="3">E3 ubiquitin-protein ligase TRIM9-like protein</fullName>
    </submittedName>
</protein>
<keyword evidence="4" id="KW-1185">Reference proteome</keyword>
<accession>A0A443RQL8</accession>
<evidence type="ECO:0000256" key="1">
    <source>
        <dbReference type="ARBA" id="ARBA00023054"/>
    </source>
</evidence>
<name>A0A443RQL8_9ACAR</name>
<dbReference type="EMBL" id="NCKU01000061">
    <property type="protein sequence ID" value="RWS17548.1"/>
    <property type="molecule type" value="Genomic_DNA"/>
</dbReference>
<dbReference type="InterPro" id="IPR017903">
    <property type="entry name" value="COS_domain"/>
</dbReference>
<dbReference type="PANTHER" id="PTHR24099">
    <property type="entry name" value="E3 UBIQUITIN-PROTEIN LIGASE TRIM36-RELATED"/>
    <property type="match status" value="1"/>
</dbReference>
<dbReference type="PANTHER" id="PTHR24099:SF15">
    <property type="entry name" value="E3 UBIQUITIN-PROTEIN LIGASE TRIM9"/>
    <property type="match status" value="1"/>
</dbReference>
<dbReference type="InterPro" id="IPR050617">
    <property type="entry name" value="E3_ligase_FN3/SPRY"/>
</dbReference>
<dbReference type="OrthoDB" id="295536at2759"/>
<dbReference type="STRING" id="1965070.A0A443RQL8"/>
<evidence type="ECO:0000313" key="3">
    <source>
        <dbReference type="EMBL" id="RWS17548.1"/>
    </source>
</evidence>
<dbReference type="AlphaFoldDB" id="A0A443RQL8"/>
<keyword evidence="1" id="KW-0175">Coiled coil</keyword>
<sequence>MNEKINENCKSLETEISSRCDLLIEAIHNRKQQLLEFIHKEKEYKLRALKEQVSACTNRLQQTTGLLQFCIEALKETEAIAFLQIGTSLINRVNNRELSWTKELTATPWISPELELSLDSRPVLASIEQLTFSQMKPPESPILIVDECVAENNSITIAWKPQVSNFVEGFILELDDGNDGPFRVSYCSLLQKFIKI</sequence>